<sequence>MSQCKKFSPNIFHKTKCSNCFRQKEEHSAEALECNRVFHINVTRSAKRKCAEVDMRMASLQATVRNLRNHRIDLQNRSPIHVFHHNAWLLPNIHFTLDSRKPLETHTSKVHENELRMAPIAGRMYIPSLNEDISQMN</sequence>
<accession>A0A9P0JJU4</accession>
<dbReference type="OrthoDB" id="9942268at2759"/>
<dbReference type="Proteomes" id="UP001152888">
    <property type="component" value="Unassembled WGS sequence"/>
</dbReference>
<dbReference type="EMBL" id="CAKOFQ010006651">
    <property type="protein sequence ID" value="CAH1953593.1"/>
    <property type="molecule type" value="Genomic_DNA"/>
</dbReference>
<comment type="caution">
    <text evidence="1">The sequence shown here is derived from an EMBL/GenBank/DDBJ whole genome shotgun (WGS) entry which is preliminary data.</text>
</comment>
<organism evidence="1 2">
    <name type="scientific">Acanthoscelides obtectus</name>
    <name type="common">Bean weevil</name>
    <name type="synonym">Bruchus obtectus</name>
    <dbReference type="NCBI Taxonomy" id="200917"/>
    <lineage>
        <taxon>Eukaryota</taxon>
        <taxon>Metazoa</taxon>
        <taxon>Ecdysozoa</taxon>
        <taxon>Arthropoda</taxon>
        <taxon>Hexapoda</taxon>
        <taxon>Insecta</taxon>
        <taxon>Pterygota</taxon>
        <taxon>Neoptera</taxon>
        <taxon>Endopterygota</taxon>
        <taxon>Coleoptera</taxon>
        <taxon>Polyphaga</taxon>
        <taxon>Cucujiformia</taxon>
        <taxon>Chrysomeloidea</taxon>
        <taxon>Chrysomelidae</taxon>
        <taxon>Bruchinae</taxon>
        <taxon>Bruchini</taxon>
        <taxon>Acanthoscelides</taxon>
    </lineage>
</organism>
<evidence type="ECO:0000313" key="1">
    <source>
        <dbReference type="EMBL" id="CAH1953593.1"/>
    </source>
</evidence>
<name>A0A9P0JJU4_ACAOB</name>
<reference evidence="1" key="1">
    <citation type="submission" date="2022-03" db="EMBL/GenBank/DDBJ databases">
        <authorList>
            <person name="Sayadi A."/>
        </authorList>
    </citation>
    <scope>NUCLEOTIDE SEQUENCE</scope>
</reference>
<evidence type="ECO:0000313" key="2">
    <source>
        <dbReference type="Proteomes" id="UP001152888"/>
    </source>
</evidence>
<proteinExistence type="predicted"/>
<gene>
    <name evidence="1" type="ORF">ACAOBT_LOCUS121</name>
</gene>
<keyword evidence="2" id="KW-1185">Reference proteome</keyword>
<dbReference type="AlphaFoldDB" id="A0A9P0JJU4"/>
<protein>
    <submittedName>
        <fullName evidence="1">Uncharacterized protein</fullName>
    </submittedName>
</protein>